<gene>
    <name evidence="2" type="ORF">GCM10010960_17340</name>
</gene>
<dbReference type="GO" id="GO:0003677">
    <property type="term" value="F:DNA binding"/>
    <property type="evidence" value="ECO:0007669"/>
    <property type="project" value="InterPro"/>
</dbReference>
<dbReference type="Gene3D" id="3.30.70.1290">
    <property type="entry name" value="Transposase IS200-like"/>
    <property type="match status" value="1"/>
</dbReference>
<dbReference type="GO" id="GO:0006313">
    <property type="term" value="P:DNA transposition"/>
    <property type="evidence" value="ECO:0007669"/>
    <property type="project" value="InterPro"/>
</dbReference>
<dbReference type="SUPFAM" id="SSF143422">
    <property type="entry name" value="Transposase IS200-like"/>
    <property type="match status" value="1"/>
</dbReference>
<name>A0A917FQL6_9GAMM</name>
<sequence length="157" mass="17406">MGNHYHLLLTSPVPGRLACAMRRVGSRYVPYYNWRHGRSGALWEGRFKSCLVQSSRYFLNVQRYIELNPVRAGLVSDPALYQWSSARVSLGTAADPSLVPHVCYLELGATREERAAVYSDFLQQPIAAGELGYIRQHVRQSRAIGLVAGDGGTSVPV</sequence>
<evidence type="ECO:0000313" key="3">
    <source>
        <dbReference type="Proteomes" id="UP000632858"/>
    </source>
</evidence>
<feature type="domain" description="Transposase IS200-like" evidence="1">
    <location>
        <begin position="1"/>
        <end position="68"/>
    </location>
</feature>
<evidence type="ECO:0000313" key="2">
    <source>
        <dbReference type="EMBL" id="GGF96216.1"/>
    </source>
</evidence>
<proteinExistence type="predicted"/>
<evidence type="ECO:0000259" key="1">
    <source>
        <dbReference type="SMART" id="SM01321"/>
    </source>
</evidence>
<accession>A0A917FQL6</accession>
<dbReference type="SMART" id="SM01321">
    <property type="entry name" value="Y1_Tnp"/>
    <property type="match status" value="1"/>
</dbReference>
<dbReference type="GO" id="GO:0004803">
    <property type="term" value="F:transposase activity"/>
    <property type="evidence" value="ECO:0007669"/>
    <property type="project" value="InterPro"/>
</dbReference>
<dbReference type="AlphaFoldDB" id="A0A917FQL6"/>
<dbReference type="InterPro" id="IPR036515">
    <property type="entry name" value="Transposase_17_sf"/>
</dbReference>
<protein>
    <recommendedName>
        <fullName evidence="1">Transposase IS200-like domain-containing protein</fullName>
    </recommendedName>
</protein>
<reference evidence="2" key="1">
    <citation type="journal article" date="2014" name="Int. J. Syst. Evol. Microbiol.">
        <title>Complete genome sequence of Corynebacterium casei LMG S-19264T (=DSM 44701T), isolated from a smear-ripened cheese.</title>
        <authorList>
            <consortium name="US DOE Joint Genome Institute (JGI-PGF)"/>
            <person name="Walter F."/>
            <person name="Albersmeier A."/>
            <person name="Kalinowski J."/>
            <person name="Ruckert C."/>
        </authorList>
    </citation>
    <scope>NUCLEOTIDE SEQUENCE</scope>
    <source>
        <strain evidence="2">CGMCC 1.12726</strain>
    </source>
</reference>
<comment type="caution">
    <text evidence="2">The sequence shown here is derived from an EMBL/GenBank/DDBJ whole genome shotgun (WGS) entry which is preliminary data.</text>
</comment>
<dbReference type="InterPro" id="IPR002686">
    <property type="entry name" value="Transposase_17"/>
</dbReference>
<organism evidence="2 3">
    <name type="scientific">Arenimonas maotaiensis</name>
    <dbReference type="NCBI Taxonomy" id="1446479"/>
    <lineage>
        <taxon>Bacteria</taxon>
        <taxon>Pseudomonadati</taxon>
        <taxon>Pseudomonadota</taxon>
        <taxon>Gammaproteobacteria</taxon>
        <taxon>Lysobacterales</taxon>
        <taxon>Lysobacteraceae</taxon>
        <taxon>Arenimonas</taxon>
    </lineage>
</organism>
<dbReference type="PANTHER" id="PTHR34322">
    <property type="entry name" value="TRANSPOSASE, Y1_TNP DOMAIN-CONTAINING"/>
    <property type="match status" value="1"/>
</dbReference>
<dbReference type="EMBL" id="BMFO01000004">
    <property type="protein sequence ID" value="GGF96216.1"/>
    <property type="molecule type" value="Genomic_DNA"/>
</dbReference>
<dbReference type="PANTHER" id="PTHR34322:SF2">
    <property type="entry name" value="TRANSPOSASE IS200-LIKE DOMAIN-CONTAINING PROTEIN"/>
    <property type="match status" value="1"/>
</dbReference>
<reference evidence="2" key="2">
    <citation type="submission" date="2020-09" db="EMBL/GenBank/DDBJ databases">
        <authorList>
            <person name="Sun Q."/>
            <person name="Zhou Y."/>
        </authorList>
    </citation>
    <scope>NUCLEOTIDE SEQUENCE</scope>
    <source>
        <strain evidence="2">CGMCC 1.12726</strain>
    </source>
</reference>
<dbReference type="Proteomes" id="UP000632858">
    <property type="component" value="Unassembled WGS sequence"/>
</dbReference>
<keyword evidence="3" id="KW-1185">Reference proteome</keyword>